<feature type="transmembrane region" description="Helical" evidence="6">
    <location>
        <begin position="309"/>
        <end position="328"/>
    </location>
</feature>
<evidence type="ECO:0000259" key="7">
    <source>
        <dbReference type="PROSITE" id="PS50850"/>
    </source>
</evidence>
<dbReference type="PANTHER" id="PTHR23505:SF79">
    <property type="entry name" value="PROTEIN SPINSTER"/>
    <property type="match status" value="1"/>
</dbReference>
<evidence type="ECO:0000256" key="5">
    <source>
        <dbReference type="ARBA" id="ARBA00023136"/>
    </source>
</evidence>
<feature type="domain" description="Major facilitator superfamily (MFS) profile" evidence="7">
    <location>
        <begin position="11"/>
        <end position="422"/>
    </location>
</feature>
<dbReference type="PROSITE" id="PS50850">
    <property type="entry name" value="MFS"/>
    <property type="match status" value="1"/>
</dbReference>
<name>A0A829YK98_9GAMM</name>
<dbReference type="Pfam" id="PF07690">
    <property type="entry name" value="MFS_1"/>
    <property type="match status" value="1"/>
</dbReference>
<feature type="transmembrane region" description="Helical" evidence="6">
    <location>
        <begin position="285"/>
        <end position="303"/>
    </location>
</feature>
<dbReference type="CDD" id="cd17328">
    <property type="entry name" value="MFS_spinster_like"/>
    <property type="match status" value="1"/>
</dbReference>
<feature type="transmembrane region" description="Helical" evidence="6">
    <location>
        <begin position="213"/>
        <end position="232"/>
    </location>
</feature>
<sequence length="433" mass="46704">MTEQQSNARFALAVLFGINLMNFFDRQIAGALGEPIRVEFGLNDTQLGLVATVFTLVYAAVGVPLGRLTDNWLRTRLIAIGVTFWSVLTAASGLAWNYTSFLLTRIGVGIGEASCAPAGQSLIGDLYPPERRARAMAIFMLGLPFGLFAAYMLSGYIGQKWGWRTAFFVACLPGLILAVLALFIKEPPRGGVEQRTSLALPGSPFRSVMRIKTLWWIVLSGLLYNFNAYAVNVFQTPFLQRFHELGLRDANMISAFSLGLTGAIGLLLGGWLGDRLRTKRANGRVLIAAFALLFAAPCVFMALQQPKGGVVVFTILMGASSALSFAYYSTVYSAIQDVVAPNLRGTAVSLYFFAMYVLGASFGSTVMGALSDYFAHQAMVNAGATAMEDTFRASGLHSAMYVIPLLMLLCAGSLFGAARTVGADMRAMVTQTR</sequence>
<dbReference type="InterPro" id="IPR020846">
    <property type="entry name" value="MFS_dom"/>
</dbReference>
<evidence type="ECO:0000313" key="8">
    <source>
        <dbReference type="EMBL" id="GFE83735.1"/>
    </source>
</evidence>
<feature type="transmembrane region" description="Helical" evidence="6">
    <location>
        <begin position="49"/>
        <end position="65"/>
    </location>
</feature>
<keyword evidence="2" id="KW-0813">Transport</keyword>
<feature type="transmembrane region" description="Helical" evidence="6">
    <location>
        <begin position="77"/>
        <end position="96"/>
    </location>
</feature>
<evidence type="ECO:0000313" key="9">
    <source>
        <dbReference type="Proteomes" id="UP000445000"/>
    </source>
</evidence>
<evidence type="ECO:0000256" key="2">
    <source>
        <dbReference type="ARBA" id="ARBA00022448"/>
    </source>
</evidence>
<organism evidence="8 9">
    <name type="scientific">Steroidobacter agaridevorans</name>
    <dbReference type="NCBI Taxonomy" id="2695856"/>
    <lineage>
        <taxon>Bacteria</taxon>
        <taxon>Pseudomonadati</taxon>
        <taxon>Pseudomonadota</taxon>
        <taxon>Gammaproteobacteria</taxon>
        <taxon>Steroidobacterales</taxon>
        <taxon>Steroidobacteraceae</taxon>
        <taxon>Steroidobacter</taxon>
    </lineage>
</organism>
<dbReference type="Gene3D" id="1.20.1250.20">
    <property type="entry name" value="MFS general substrate transporter like domains"/>
    <property type="match status" value="1"/>
</dbReference>
<feature type="transmembrane region" description="Helical" evidence="6">
    <location>
        <begin position="163"/>
        <end position="184"/>
    </location>
</feature>
<keyword evidence="9" id="KW-1185">Reference proteome</keyword>
<comment type="caution">
    <text evidence="8">The sequence shown here is derived from an EMBL/GenBank/DDBJ whole genome shotgun (WGS) entry which is preliminary data.</text>
</comment>
<feature type="transmembrane region" description="Helical" evidence="6">
    <location>
        <begin position="348"/>
        <end position="370"/>
    </location>
</feature>
<dbReference type="PANTHER" id="PTHR23505">
    <property type="entry name" value="SPINSTER"/>
    <property type="match status" value="1"/>
</dbReference>
<evidence type="ECO:0000256" key="6">
    <source>
        <dbReference type="SAM" id="Phobius"/>
    </source>
</evidence>
<proteinExistence type="predicted"/>
<comment type="subcellular location">
    <subcellularLocation>
        <location evidence="1">Membrane</location>
        <topology evidence="1">Multi-pass membrane protein</topology>
    </subcellularLocation>
</comment>
<dbReference type="SUPFAM" id="SSF103473">
    <property type="entry name" value="MFS general substrate transporter"/>
    <property type="match status" value="1"/>
</dbReference>
<keyword evidence="5 6" id="KW-0472">Membrane</keyword>
<feature type="transmembrane region" description="Helical" evidence="6">
    <location>
        <begin position="252"/>
        <end position="273"/>
    </location>
</feature>
<dbReference type="EMBL" id="BLJN01000007">
    <property type="protein sequence ID" value="GFE83735.1"/>
    <property type="molecule type" value="Genomic_DNA"/>
</dbReference>
<dbReference type="InterPro" id="IPR044770">
    <property type="entry name" value="MFS_spinster-like"/>
</dbReference>
<dbReference type="GO" id="GO:0016020">
    <property type="term" value="C:membrane"/>
    <property type="evidence" value="ECO:0007669"/>
    <property type="project" value="UniProtKB-SubCell"/>
</dbReference>
<accession>A0A829YK98</accession>
<dbReference type="AlphaFoldDB" id="A0A829YK98"/>
<feature type="transmembrane region" description="Helical" evidence="6">
    <location>
        <begin position="399"/>
        <end position="418"/>
    </location>
</feature>
<dbReference type="InterPro" id="IPR011701">
    <property type="entry name" value="MFS"/>
</dbReference>
<keyword evidence="3 6" id="KW-0812">Transmembrane</keyword>
<dbReference type="GO" id="GO:0022857">
    <property type="term" value="F:transmembrane transporter activity"/>
    <property type="evidence" value="ECO:0007669"/>
    <property type="project" value="InterPro"/>
</dbReference>
<evidence type="ECO:0000256" key="3">
    <source>
        <dbReference type="ARBA" id="ARBA00022692"/>
    </source>
</evidence>
<protein>
    <submittedName>
        <fullName evidence="8">MFS transporter</fullName>
    </submittedName>
</protein>
<keyword evidence="4 6" id="KW-1133">Transmembrane helix</keyword>
<dbReference type="InterPro" id="IPR036259">
    <property type="entry name" value="MFS_trans_sf"/>
</dbReference>
<feature type="transmembrane region" description="Helical" evidence="6">
    <location>
        <begin position="135"/>
        <end position="157"/>
    </location>
</feature>
<evidence type="ECO:0000256" key="1">
    <source>
        <dbReference type="ARBA" id="ARBA00004141"/>
    </source>
</evidence>
<dbReference type="Proteomes" id="UP000445000">
    <property type="component" value="Unassembled WGS sequence"/>
</dbReference>
<evidence type="ECO:0000256" key="4">
    <source>
        <dbReference type="ARBA" id="ARBA00022989"/>
    </source>
</evidence>
<gene>
    <name evidence="8" type="ORF">GCM10011487_57350</name>
</gene>
<reference evidence="9" key="1">
    <citation type="submission" date="2020-01" db="EMBL/GenBank/DDBJ databases">
        <title>'Steroidobacter agaridevorans' sp. nov., agar-degrading bacteria isolated from rhizosphere soils.</title>
        <authorList>
            <person name="Ikenaga M."/>
            <person name="Kataoka M."/>
            <person name="Murouchi A."/>
            <person name="Katsuragi S."/>
            <person name="Sakai M."/>
        </authorList>
    </citation>
    <scope>NUCLEOTIDE SEQUENCE [LARGE SCALE GENOMIC DNA]</scope>
    <source>
        <strain evidence="9">YU21-B</strain>
    </source>
</reference>